<dbReference type="SMART" id="SM00320">
    <property type="entry name" value="WD40"/>
    <property type="match status" value="3"/>
</dbReference>
<evidence type="ECO:0000256" key="2">
    <source>
        <dbReference type="RuleBase" id="RU280818"/>
    </source>
</evidence>
<accession>A0A0M3J445</accession>
<sequence length="188" mass="21093">LQTGRIDKDHPYVDAHRAPCLEVVWNPFNDNVIASCSEDATAKVWLIPPNGLIRTLSEPVVELDGHQKRVNTLAWHPTANNILITAGGENKLLMWNVGTGEALLEISGHPDQIWSISFNYDGSRFVTTCKDKRLRVIDSHSGEVLFQGQGHEGVKPQRAIFLQDGRIFTTGFTKRSERLYALRYQVAT</sequence>
<dbReference type="PROSITE" id="PS50082">
    <property type="entry name" value="WD_REPEATS_2"/>
    <property type="match status" value="3"/>
</dbReference>
<dbReference type="InterPro" id="IPR001680">
    <property type="entry name" value="WD40_rpt"/>
</dbReference>
<evidence type="ECO:0000256" key="1">
    <source>
        <dbReference type="PROSITE-ProRule" id="PRU00221"/>
    </source>
</evidence>
<dbReference type="PANTHER" id="PTHR10856:SF0">
    <property type="entry name" value="CORONIN"/>
    <property type="match status" value="1"/>
</dbReference>
<feature type="repeat" description="WD" evidence="1">
    <location>
        <begin position="106"/>
        <end position="147"/>
    </location>
</feature>
<dbReference type="GO" id="GO:0051015">
    <property type="term" value="F:actin filament binding"/>
    <property type="evidence" value="ECO:0007669"/>
    <property type="project" value="TreeGrafter"/>
</dbReference>
<evidence type="ECO:0000313" key="3">
    <source>
        <dbReference type="WBParaSite" id="ASIM_0000231201-mRNA-1"/>
    </source>
</evidence>
<dbReference type="Gene3D" id="2.130.10.10">
    <property type="entry name" value="YVTN repeat-like/Quinoprotein amine dehydrogenase"/>
    <property type="match status" value="1"/>
</dbReference>
<proteinExistence type="inferred from homology"/>
<organism evidence="3">
    <name type="scientific">Anisakis simplex</name>
    <name type="common">Herring worm</name>
    <dbReference type="NCBI Taxonomy" id="6269"/>
    <lineage>
        <taxon>Eukaryota</taxon>
        <taxon>Metazoa</taxon>
        <taxon>Ecdysozoa</taxon>
        <taxon>Nematoda</taxon>
        <taxon>Chromadorea</taxon>
        <taxon>Rhabditida</taxon>
        <taxon>Spirurina</taxon>
        <taxon>Ascaridomorpha</taxon>
        <taxon>Ascaridoidea</taxon>
        <taxon>Anisakidae</taxon>
        <taxon>Anisakis</taxon>
        <taxon>Anisakis simplex complex</taxon>
    </lineage>
</organism>
<feature type="repeat" description="WD" evidence="1">
    <location>
        <begin position="13"/>
        <end position="45"/>
    </location>
</feature>
<dbReference type="SUPFAM" id="SSF50978">
    <property type="entry name" value="WD40 repeat-like"/>
    <property type="match status" value="1"/>
</dbReference>
<comment type="similarity">
    <text evidence="2">Belongs to the WD repeat coronin family.</text>
</comment>
<dbReference type="InterPro" id="IPR015505">
    <property type="entry name" value="Coronin"/>
</dbReference>
<dbReference type="GO" id="GO:0007015">
    <property type="term" value="P:actin filament organization"/>
    <property type="evidence" value="ECO:0007669"/>
    <property type="project" value="TreeGrafter"/>
</dbReference>
<dbReference type="PROSITE" id="PS50294">
    <property type="entry name" value="WD_REPEATS_REGION"/>
    <property type="match status" value="1"/>
</dbReference>
<dbReference type="InterPro" id="IPR036322">
    <property type="entry name" value="WD40_repeat_dom_sf"/>
</dbReference>
<keyword evidence="2" id="KW-0677">Repeat</keyword>
<protein>
    <recommendedName>
        <fullName evidence="2">Coronin</fullName>
    </recommendedName>
</protein>
<dbReference type="InterPro" id="IPR015943">
    <property type="entry name" value="WD40/YVTN_repeat-like_dom_sf"/>
</dbReference>
<dbReference type="PANTHER" id="PTHR10856">
    <property type="entry name" value="CORONIN"/>
    <property type="match status" value="1"/>
</dbReference>
<dbReference type="AlphaFoldDB" id="A0A0M3J445"/>
<dbReference type="Pfam" id="PF00400">
    <property type="entry name" value="WD40"/>
    <property type="match status" value="3"/>
</dbReference>
<name>A0A0M3J445_ANISI</name>
<feature type="repeat" description="WD" evidence="1">
    <location>
        <begin position="63"/>
        <end position="105"/>
    </location>
</feature>
<reference evidence="3" key="1">
    <citation type="submission" date="2017-02" db="UniProtKB">
        <authorList>
            <consortium name="WormBaseParasite"/>
        </authorList>
    </citation>
    <scope>IDENTIFICATION</scope>
</reference>
<dbReference type="WBParaSite" id="ASIM_0000231201-mRNA-1">
    <property type="protein sequence ID" value="ASIM_0000231201-mRNA-1"/>
    <property type="gene ID" value="ASIM_0000231201"/>
</dbReference>
<keyword evidence="1 2" id="KW-0853">WD repeat</keyword>